<feature type="domain" description="DUF3048" evidence="2">
    <location>
        <begin position="228"/>
        <end position="344"/>
    </location>
</feature>
<dbReference type="STRING" id="1797197.A2Y75_03500"/>
<dbReference type="Pfam" id="PF11258">
    <property type="entry name" value="DUF3048"/>
    <property type="match status" value="1"/>
</dbReference>
<evidence type="ECO:0000259" key="2">
    <source>
        <dbReference type="Pfam" id="PF17479"/>
    </source>
</evidence>
<reference evidence="3 4" key="1">
    <citation type="journal article" date="2016" name="Nat. Commun.">
        <title>Thousands of microbial genomes shed light on interconnected biogeochemical processes in an aquifer system.</title>
        <authorList>
            <person name="Anantharaman K."/>
            <person name="Brown C.T."/>
            <person name="Hug L.A."/>
            <person name="Sharon I."/>
            <person name="Castelle C.J."/>
            <person name="Probst A.J."/>
            <person name="Thomas B.C."/>
            <person name="Singh A."/>
            <person name="Wilkins M.J."/>
            <person name="Karaoz U."/>
            <person name="Brodie E.L."/>
            <person name="Williams K.H."/>
            <person name="Hubbard S.S."/>
            <person name="Banfield J.F."/>
        </authorList>
    </citation>
    <scope>NUCLEOTIDE SEQUENCE [LARGE SCALE GENOMIC DNA]</scope>
</reference>
<dbReference type="InterPro" id="IPR023158">
    <property type="entry name" value="YerB-like_sf"/>
</dbReference>
<dbReference type="EMBL" id="MELK01000047">
    <property type="protein sequence ID" value="OFW56283.1"/>
    <property type="molecule type" value="Genomic_DNA"/>
</dbReference>
<evidence type="ECO:0000313" key="4">
    <source>
        <dbReference type="Proteomes" id="UP000177876"/>
    </source>
</evidence>
<dbReference type="Proteomes" id="UP000177876">
    <property type="component" value="Unassembled WGS sequence"/>
</dbReference>
<dbReference type="InterPro" id="IPR021416">
    <property type="entry name" value="DUF3048_N"/>
</dbReference>
<evidence type="ECO:0000313" key="3">
    <source>
        <dbReference type="EMBL" id="OFW56283.1"/>
    </source>
</evidence>
<dbReference type="Pfam" id="PF17479">
    <property type="entry name" value="DUF3048_C"/>
    <property type="match status" value="1"/>
</dbReference>
<protein>
    <recommendedName>
        <fullName evidence="5">DUF3048 domain-containing protein</fullName>
    </recommendedName>
</protein>
<proteinExistence type="predicted"/>
<dbReference type="Gene3D" id="3.50.90.10">
    <property type="entry name" value="YerB-like"/>
    <property type="match status" value="1"/>
</dbReference>
<organism evidence="3 4">
    <name type="scientific">Candidatus Solincola sediminis</name>
    <dbReference type="NCBI Taxonomy" id="1797199"/>
    <lineage>
        <taxon>Bacteria</taxon>
        <taxon>Bacillati</taxon>
        <taxon>Actinomycetota</taxon>
        <taxon>Candidatus Geothermincolia</taxon>
        <taxon>Candidatus Geothermincolales</taxon>
        <taxon>Candidatus Geothermincolaceae</taxon>
        <taxon>Candidatus Solincola</taxon>
    </lineage>
</organism>
<accession>A0A1F2WHG6</accession>
<dbReference type="SUPFAM" id="SSF159774">
    <property type="entry name" value="YerB-like"/>
    <property type="match status" value="1"/>
</dbReference>
<comment type="caution">
    <text evidence="3">The sequence shown here is derived from an EMBL/GenBank/DDBJ whole genome shotgun (WGS) entry which is preliminary data.</text>
</comment>
<evidence type="ECO:0000259" key="1">
    <source>
        <dbReference type="Pfam" id="PF11258"/>
    </source>
</evidence>
<evidence type="ECO:0008006" key="5">
    <source>
        <dbReference type="Google" id="ProtNLM"/>
    </source>
</evidence>
<gene>
    <name evidence="3" type="ORF">A2Y75_03500</name>
</gene>
<dbReference type="AlphaFoldDB" id="A0A1F2WHG6"/>
<sequence length="356" mass="38473">MTTKRSRCFPAAVILTVLLLLPLLIPMSGCSKTSVAQDPEVPEVEAPKPSINPLTGEVVSSLELISRRPLAVKVENDPKARPQSGIIDADLVYEELVEGGVTRFACIYLSKDPQAIGPTRSARVSDIDITFFLNPLLICSGGASNVIATVKASGMLYIEEDVAHFWRERSRRAPHNLYTSSPLLRQYLTEIGDGYNALPVAGFVFSQPEESESQETQETQGAQATTIKIPYKAVICAAEYQYDAASGSYLHTINGAPHTDLTSGRRVAPRNVIVQFVKVVDSGQRDASGAPVPVSQVIGSGKCMVFSGGKVYTGTWKKTSRTSPTEFVDSQGKPISLNPGQTWIHLVTDDIGATYQ</sequence>
<dbReference type="InterPro" id="IPR035328">
    <property type="entry name" value="DUF3048_C"/>
</dbReference>
<name>A0A1F2WHG6_9ACTN</name>
<feature type="domain" description="DUF3048" evidence="1">
    <location>
        <begin position="54"/>
        <end position="189"/>
    </location>
</feature>